<feature type="domain" description="HTH lysR-type" evidence="5">
    <location>
        <begin position="3"/>
        <end position="60"/>
    </location>
</feature>
<proteinExistence type="inferred from homology"/>
<keyword evidence="4" id="KW-0804">Transcription</keyword>
<evidence type="ECO:0000256" key="4">
    <source>
        <dbReference type="ARBA" id="ARBA00023163"/>
    </source>
</evidence>
<organism evidence="6 7">
    <name type="scientific">Amaricoccus solimangrovi</name>
    <dbReference type="NCBI Taxonomy" id="2589815"/>
    <lineage>
        <taxon>Bacteria</taxon>
        <taxon>Pseudomonadati</taxon>
        <taxon>Pseudomonadota</taxon>
        <taxon>Alphaproteobacteria</taxon>
        <taxon>Rhodobacterales</taxon>
        <taxon>Paracoccaceae</taxon>
        <taxon>Amaricoccus</taxon>
    </lineage>
</organism>
<comment type="similarity">
    <text evidence="1">Belongs to the LysR transcriptional regulatory family.</text>
</comment>
<accession>A0A501W5R4</accession>
<dbReference type="SUPFAM" id="SSF46785">
    <property type="entry name" value="Winged helix' DNA-binding domain"/>
    <property type="match status" value="2"/>
</dbReference>
<feature type="domain" description="HTH lysR-type" evidence="5">
    <location>
        <begin position="96"/>
        <end position="149"/>
    </location>
</feature>
<gene>
    <name evidence="6" type="ORF">FJM51_23385</name>
</gene>
<feature type="non-terminal residue" evidence="6">
    <location>
        <position position="218"/>
    </location>
</feature>
<keyword evidence="7" id="KW-1185">Reference proteome</keyword>
<dbReference type="PANTHER" id="PTHR30126">
    <property type="entry name" value="HTH-TYPE TRANSCRIPTIONAL REGULATOR"/>
    <property type="match status" value="1"/>
</dbReference>
<dbReference type="RefSeq" id="WP_140456484.1">
    <property type="nucleotide sequence ID" value="NZ_VFRP01000096.1"/>
</dbReference>
<dbReference type="GO" id="GO:0000976">
    <property type="term" value="F:transcription cis-regulatory region binding"/>
    <property type="evidence" value="ECO:0007669"/>
    <property type="project" value="TreeGrafter"/>
</dbReference>
<dbReference type="PROSITE" id="PS50931">
    <property type="entry name" value="HTH_LYSR"/>
    <property type="match status" value="2"/>
</dbReference>
<dbReference type="AlphaFoldDB" id="A0A501W5R4"/>
<protein>
    <submittedName>
        <fullName evidence="6">LysR family transcriptional regulator</fullName>
    </submittedName>
</protein>
<dbReference type="FunFam" id="1.10.10.10:FF:000001">
    <property type="entry name" value="LysR family transcriptional regulator"/>
    <property type="match status" value="1"/>
</dbReference>
<evidence type="ECO:0000259" key="5">
    <source>
        <dbReference type="PROSITE" id="PS50931"/>
    </source>
</evidence>
<comment type="caution">
    <text evidence="6">The sequence shown here is derived from an EMBL/GenBank/DDBJ whole genome shotgun (WGS) entry which is preliminary data.</text>
</comment>
<dbReference type="GO" id="GO:0003700">
    <property type="term" value="F:DNA-binding transcription factor activity"/>
    <property type="evidence" value="ECO:0007669"/>
    <property type="project" value="InterPro"/>
</dbReference>
<name>A0A501W5R4_9RHOB</name>
<reference evidence="6 7" key="1">
    <citation type="submission" date="2019-06" db="EMBL/GenBank/DDBJ databases">
        <title>A novel bacterium of genus Amaricoccus, isolated from marine sediment.</title>
        <authorList>
            <person name="Huang H."/>
            <person name="Mo K."/>
            <person name="Hu Y."/>
        </authorList>
    </citation>
    <scope>NUCLEOTIDE SEQUENCE [LARGE SCALE GENOMIC DNA]</scope>
    <source>
        <strain evidence="6 7">HB172011</strain>
    </source>
</reference>
<evidence type="ECO:0000313" key="7">
    <source>
        <dbReference type="Proteomes" id="UP000319255"/>
    </source>
</evidence>
<keyword evidence="2" id="KW-0805">Transcription regulation</keyword>
<dbReference type="Gene3D" id="1.10.10.10">
    <property type="entry name" value="Winged helix-like DNA-binding domain superfamily/Winged helix DNA-binding domain"/>
    <property type="match status" value="2"/>
</dbReference>
<dbReference type="InterPro" id="IPR036388">
    <property type="entry name" value="WH-like_DNA-bd_sf"/>
</dbReference>
<evidence type="ECO:0000313" key="6">
    <source>
        <dbReference type="EMBL" id="TPE43414.1"/>
    </source>
</evidence>
<sequence length="218" mass="23050">MTVNLRHLRVFLAVADSGSITRAAEAALVSQPAVTQAIAKLEREAETALFQRTPGGLHATPAGEVLAGRARRAFGFIDAALADLAPRLRLTATAAQLRALIAVREAENFTLAARRLGIAQPTVHRAITGLEQEAGRALFERTSYGMIATRAAQALARAARLAFAELAQAEADVAETLGREAGRIVVGAMPLSRATVLPAAIARFREQGRTLPISVRDG</sequence>
<dbReference type="InterPro" id="IPR000847">
    <property type="entry name" value="LysR_HTH_N"/>
</dbReference>
<evidence type="ECO:0000256" key="2">
    <source>
        <dbReference type="ARBA" id="ARBA00023015"/>
    </source>
</evidence>
<dbReference type="OrthoDB" id="9803030at2"/>
<dbReference type="PANTHER" id="PTHR30126:SF40">
    <property type="entry name" value="HTH-TYPE TRANSCRIPTIONAL REGULATOR GLTR"/>
    <property type="match status" value="1"/>
</dbReference>
<evidence type="ECO:0000256" key="3">
    <source>
        <dbReference type="ARBA" id="ARBA00023125"/>
    </source>
</evidence>
<keyword evidence="3" id="KW-0238">DNA-binding</keyword>
<dbReference type="InterPro" id="IPR036390">
    <property type="entry name" value="WH_DNA-bd_sf"/>
</dbReference>
<dbReference type="EMBL" id="VFRP01000096">
    <property type="protein sequence ID" value="TPE43414.1"/>
    <property type="molecule type" value="Genomic_DNA"/>
</dbReference>
<dbReference type="Pfam" id="PF00126">
    <property type="entry name" value="HTH_1"/>
    <property type="match status" value="2"/>
</dbReference>
<evidence type="ECO:0000256" key="1">
    <source>
        <dbReference type="ARBA" id="ARBA00009437"/>
    </source>
</evidence>
<dbReference type="Proteomes" id="UP000319255">
    <property type="component" value="Unassembled WGS sequence"/>
</dbReference>
<dbReference type="PRINTS" id="PR00039">
    <property type="entry name" value="HTHLYSR"/>
</dbReference>